<comment type="caution">
    <text evidence="2">The sequence shown here is derived from an EMBL/GenBank/DDBJ whole genome shotgun (WGS) entry which is preliminary data.</text>
</comment>
<gene>
    <name evidence="2" type="ORF">A2557_03585</name>
</gene>
<evidence type="ECO:0000313" key="3">
    <source>
        <dbReference type="Proteomes" id="UP000177583"/>
    </source>
</evidence>
<protein>
    <submittedName>
        <fullName evidence="2">Uncharacterized protein</fullName>
    </submittedName>
</protein>
<keyword evidence="1" id="KW-0732">Signal</keyword>
<accession>A0A1F6GRF8</accession>
<organism evidence="2 3">
    <name type="scientific">Candidatus Lambdaproteobacteria bacterium RIFOXYD2_FULL_56_26</name>
    <dbReference type="NCBI Taxonomy" id="1817773"/>
    <lineage>
        <taxon>Bacteria</taxon>
        <taxon>Pseudomonadati</taxon>
        <taxon>Pseudomonadota</taxon>
        <taxon>Candidatus Lambdaproteobacteria</taxon>
    </lineage>
</organism>
<dbReference type="Proteomes" id="UP000177583">
    <property type="component" value="Unassembled WGS sequence"/>
</dbReference>
<feature type="signal peptide" evidence="1">
    <location>
        <begin position="1"/>
        <end position="20"/>
    </location>
</feature>
<proteinExistence type="predicted"/>
<feature type="chain" id="PRO_5009524748" evidence="1">
    <location>
        <begin position="21"/>
        <end position="238"/>
    </location>
</feature>
<reference evidence="2 3" key="1">
    <citation type="journal article" date="2016" name="Nat. Commun.">
        <title>Thousands of microbial genomes shed light on interconnected biogeochemical processes in an aquifer system.</title>
        <authorList>
            <person name="Anantharaman K."/>
            <person name="Brown C.T."/>
            <person name="Hug L.A."/>
            <person name="Sharon I."/>
            <person name="Castelle C.J."/>
            <person name="Probst A.J."/>
            <person name="Thomas B.C."/>
            <person name="Singh A."/>
            <person name="Wilkins M.J."/>
            <person name="Karaoz U."/>
            <person name="Brodie E.L."/>
            <person name="Williams K.H."/>
            <person name="Hubbard S.S."/>
            <person name="Banfield J.F."/>
        </authorList>
    </citation>
    <scope>NUCLEOTIDE SEQUENCE [LARGE SCALE GENOMIC DNA]</scope>
</reference>
<evidence type="ECO:0000313" key="2">
    <source>
        <dbReference type="EMBL" id="OGH00766.1"/>
    </source>
</evidence>
<name>A0A1F6GRF8_9PROT</name>
<evidence type="ECO:0000256" key="1">
    <source>
        <dbReference type="SAM" id="SignalP"/>
    </source>
</evidence>
<sequence length="238" mass="26784">MKRIVFLLCLFCWTLPLAWAQDENLPAAQEPQTLELPVAEAKSPILELKEGYQIYPVDRLGNSLYHNKERIFSRQGFSIRGILPIKQGLMVWGQDAEEAKKMDFVEAEGQDGTLTALEGGCYKLQLKGGITRLYQLLPNGVISDLLPTSNTAGNLVYNGKDLVAFSHITGGQQIQSPEGKTLYQYSFKLHWVKLGKEDVVQLPKTYTGYSTELNLHWIKENQLQVTNGDGQVDRLTLR</sequence>
<dbReference type="AlphaFoldDB" id="A0A1F6GRF8"/>
<dbReference type="EMBL" id="MFNF01000042">
    <property type="protein sequence ID" value="OGH00766.1"/>
    <property type="molecule type" value="Genomic_DNA"/>
</dbReference>